<keyword evidence="4" id="KW-0325">Glycoprotein</keyword>
<dbReference type="PANTHER" id="PTHR11475:SF4">
    <property type="entry name" value="CHORION PEROXIDASE"/>
    <property type="match status" value="1"/>
</dbReference>
<keyword evidence="2" id="KW-0964">Secreted</keyword>
<gene>
    <name evidence="5" type="ORF">QYM36_008909</name>
</gene>
<evidence type="ECO:0000256" key="2">
    <source>
        <dbReference type="ARBA" id="ARBA00022525"/>
    </source>
</evidence>
<dbReference type="Proteomes" id="UP001187531">
    <property type="component" value="Unassembled WGS sequence"/>
</dbReference>
<sequence length="581" mass="63903">MVAKNVTVAGLIAEEATRLLVTRHKLTKDEVLNQLGSFSIASVDEGDCPVEDNLPCRPQKYRSHDSFCNNVQNPRWGSAIAPYGRLLPPDFSDGISALRLSATGQQLPSPSLISEKVHGVNRVASSFLTNFVAIWSQFIQNDISSPASFSDMFGTTNCCAGGSQASCIPIFSADGTQCQDYQRLCSSSRRKCALGPREALNTMTSYLDGSSVYGTLDGDESELRLFEQGLMKTSPGDLVPLMADGTVCNPRSPNSTCYKTGDLRVNGHPALIALHTLFIREHNRLVQKLSQINPLWDDDTLYEEARRINVAAIQHITYKEFLPAILGESLTESLKLKPKLSGYSTDYDIFMYPGTLEVTAGSVLDFVLSMMPEKFDTFSINGEKKKQMSMVEMPGPLSSEQVEEITLGLVSSMANRVGLSVAHGVRFLHGRDLIAEIITRGRDLGLPGYTSWRKFCGLRVPSSFEDLADMMPKANVALLKSVYANVSDIDLYSGGLAEIPLRGAIVGPTFGCLIAHQFTLLRRSDRNSPVACNLMPDIDLAYWESDSPALQVPDDLMELSIIEAIKKLEKRRQDEDTLFQN</sequence>
<keyword evidence="6" id="KW-1185">Reference proteome</keyword>
<dbReference type="AlphaFoldDB" id="A0AA88L6I4"/>
<evidence type="ECO:0000313" key="6">
    <source>
        <dbReference type="Proteomes" id="UP001187531"/>
    </source>
</evidence>
<proteinExistence type="predicted"/>
<evidence type="ECO:0000256" key="4">
    <source>
        <dbReference type="ARBA" id="ARBA00023180"/>
    </source>
</evidence>
<dbReference type="PRINTS" id="PR00457">
    <property type="entry name" value="ANPEROXIDASE"/>
</dbReference>
<protein>
    <recommendedName>
        <fullName evidence="7">Peroxidase</fullName>
    </recommendedName>
</protein>
<evidence type="ECO:0000256" key="1">
    <source>
        <dbReference type="ARBA" id="ARBA00004613"/>
    </source>
</evidence>
<dbReference type="InterPro" id="IPR019791">
    <property type="entry name" value="Haem_peroxidase_animal"/>
</dbReference>
<dbReference type="GO" id="GO:0006979">
    <property type="term" value="P:response to oxidative stress"/>
    <property type="evidence" value="ECO:0007669"/>
    <property type="project" value="InterPro"/>
</dbReference>
<accession>A0AA88L6I4</accession>
<evidence type="ECO:0008006" key="7">
    <source>
        <dbReference type="Google" id="ProtNLM"/>
    </source>
</evidence>
<comment type="subcellular location">
    <subcellularLocation>
        <location evidence="1">Secreted</location>
    </subcellularLocation>
</comment>
<dbReference type="PANTHER" id="PTHR11475">
    <property type="entry name" value="OXIDASE/PEROXIDASE"/>
    <property type="match status" value="1"/>
</dbReference>
<comment type="caution">
    <text evidence="5">The sequence shown here is derived from an EMBL/GenBank/DDBJ whole genome shotgun (WGS) entry which is preliminary data.</text>
</comment>
<dbReference type="Gene3D" id="1.10.640.10">
    <property type="entry name" value="Haem peroxidase domain superfamily, animal type"/>
    <property type="match status" value="1"/>
</dbReference>
<evidence type="ECO:0000256" key="3">
    <source>
        <dbReference type="ARBA" id="ARBA00022559"/>
    </source>
</evidence>
<dbReference type="InterPro" id="IPR037120">
    <property type="entry name" value="Haem_peroxidase_sf_animal"/>
</dbReference>
<keyword evidence="3" id="KW-0575">Peroxidase</keyword>
<keyword evidence="3" id="KW-0560">Oxidoreductase</keyword>
<evidence type="ECO:0000313" key="5">
    <source>
        <dbReference type="EMBL" id="KAK2714506.1"/>
    </source>
</evidence>
<name>A0AA88L6I4_ARTSF</name>
<feature type="non-terminal residue" evidence="5">
    <location>
        <position position="1"/>
    </location>
</feature>
<dbReference type="GO" id="GO:0020037">
    <property type="term" value="F:heme binding"/>
    <property type="evidence" value="ECO:0007669"/>
    <property type="project" value="InterPro"/>
</dbReference>
<dbReference type="GO" id="GO:0004601">
    <property type="term" value="F:peroxidase activity"/>
    <property type="evidence" value="ECO:0007669"/>
    <property type="project" value="UniProtKB-KW"/>
</dbReference>
<organism evidence="5 6">
    <name type="scientific">Artemia franciscana</name>
    <name type="common">Brine shrimp</name>
    <name type="synonym">Artemia sanfranciscana</name>
    <dbReference type="NCBI Taxonomy" id="6661"/>
    <lineage>
        <taxon>Eukaryota</taxon>
        <taxon>Metazoa</taxon>
        <taxon>Ecdysozoa</taxon>
        <taxon>Arthropoda</taxon>
        <taxon>Crustacea</taxon>
        <taxon>Branchiopoda</taxon>
        <taxon>Anostraca</taxon>
        <taxon>Artemiidae</taxon>
        <taxon>Artemia</taxon>
    </lineage>
</organism>
<dbReference type="GO" id="GO:0005576">
    <property type="term" value="C:extracellular region"/>
    <property type="evidence" value="ECO:0007669"/>
    <property type="project" value="UniProtKB-SubCell"/>
</dbReference>
<dbReference type="PROSITE" id="PS50292">
    <property type="entry name" value="PEROXIDASE_3"/>
    <property type="match status" value="1"/>
</dbReference>
<dbReference type="SUPFAM" id="SSF48113">
    <property type="entry name" value="Heme-dependent peroxidases"/>
    <property type="match status" value="1"/>
</dbReference>
<dbReference type="EMBL" id="JAVRJZ010000013">
    <property type="protein sequence ID" value="KAK2714506.1"/>
    <property type="molecule type" value="Genomic_DNA"/>
</dbReference>
<dbReference type="InterPro" id="IPR010255">
    <property type="entry name" value="Haem_peroxidase_sf"/>
</dbReference>
<dbReference type="Pfam" id="PF03098">
    <property type="entry name" value="An_peroxidase"/>
    <property type="match status" value="1"/>
</dbReference>
<reference evidence="5" key="1">
    <citation type="submission" date="2023-07" db="EMBL/GenBank/DDBJ databases">
        <title>Chromosome-level genome assembly of Artemia franciscana.</title>
        <authorList>
            <person name="Jo E."/>
        </authorList>
    </citation>
    <scope>NUCLEOTIDE SEQUENCE</scope>
    <source>
        <tissue evidence="5">Whole body</tissue>
    </source>
</reference>